<comment type="caution">
    <text evidence="2">The sequence shown here is derived from an EMBL/GenBank/DDBJ whole genome shotgun (WGS) entry which is preliminary data.</text>
</comment>
<dbReference type="Gene3D" id="2.60.40.10">
    <property type="entry name" value="Immunoglobulins"/>
    <property type="match status" value="1"/>
</dbReference>
<name>A0A8I1JFI7_9PSED</name>
<feature type="signal peptide" evidence="1">
    <location>
        <begin position="1"/>
        <end position="21"/>
    </location>
</feature>
<dbReference type="RefSeq" id="WP_047881588.1">
    <property type="nucleotide sequence ID" value="NZ_BQHF01000002.1"/>
</dbReference>
<sequence length="248" mass="27610">MWSKYVWALWLLCGLPLGAQAGPSLNVGVFYDYLDGDKSTYLKRVFNSGDSTAFVRVQVLEILYNADGTSEEVEVKPATDASLRDGLMASPTRLIVPANGMQGTRLLYLGEREKERYFRVRFVPVMPEKDDEFALSEEEREAYKGALSAGVTVLAGYGTVFFVRPKDARFQTGVDDSAGHYRLNNAGNSVVVVDEFKDCSAADPKDCQPTTKNHILPGRTFGFDKQKGRTYRFTLIEGSDKKPYEVKG</sequence>
<reference evidence="2" key="1">
    <citation type="submission" date="2020-12" db="EMBL/GenBank/DDBJ databases">
        <title>Comparative genomic insights into the epidemiology and virulence of plant pathogenic Pseudomonads from Turkey.</title>
        <authorList>
            <person name="Dillon M."/>
            <person name="Ruiz-Bedoya T."/>
            <person name="Bendalovic-Torma C."/>
            <person name="Guttman K.M."/>
            <person name="Kwak H."/>
            <person name="Middleton M.A."/>
            <person name="Wang P.W."/>
            <person name="Horuz S."/>
            <person name="Aysan Y."/>
            <person name="Guttman D.S."/>
        </authorList>
    </citation>
    <scope>NUCLEOTIDE SEQUENCE</scope>
    <source>
        <strain evidence="2">S5_IA_3a</strain>
    </source>
</reference>
<evidence type="ECO:0000256" key="1">
    <source>
        <dbReference type="SAM" id="SignalP"/>
    </source>
</evidence>
<dbReference type="EMBL" id="JAEILH010000031">
    <property type="protein sequence ID" value="MBI6626074.1"/>
    <property type="molecule type" value="Genomic_DNA"/>
</dbReference>
<protein>
    <submittedName>
        <fullName evidence="2">Molecular chaperone</fullName>
    </submittedName>
</protein>
<feature type="chain" id="PRO_5034690673" evidence="1">
    <location>
        <begin position="22"/>
        <end position="248"/>
    </location>
</feature>
<accession>A0A8I1JFI7</accession>
<dbReference type="SUPFAM" id="SSF49354">
    <property type="entry name" value="PapD-like"/>
    <property type="match status" value="1"/>
</dbReference>
<dbReference type="InterPro" id="IPR008962">
    <property type="entry name" value="PapD-like_sf"/>
</dbReference>
<keyword evidence="1" id="KW-0732">Signal</keyword>
<evidence type="ECO:0000313" key="3">
    <source>
        <dbReference type="Proteomes" id="UP000645865"/>
    </source>
</evidence>
<proteinExistence type="predicted"/>
<organism evidence="2 3">
    <name type="scientific">Pseudomonas rhodesiae</name>
    <dbReference type="NCBI Taxonomy" id="76760"/>
    <lineage>
        <taxon>Bacteria</taxon>
        <taxon>Pseudomonadati</taxon>
        <taxon>Pseudomonadota</taxon>
        <taxon>Gammaproteobacteria</taxon>
        <taxon>Pseudomonadales</taxon>
        <taxon>Pseudomonadaceae</taxon>
        <taxon>Pseudomonas</taxon>
    </lineage>
</organism>
<gene>
    <name evidence="2" type="ORF">YA0853_20680</name>
</gene>
<dbReference type="Proteomes" id="UP000645865">
    <property type="component" value="Unassembled WGS sequence"/>
</dbReference>
<dbReference type="InterPro" id="IPR013783">
    <property type="entry name" value="Ig-like_fold"/>
</dbReference>
<dbReference type="AlphaFoldDB" id="A0A8I1JFI7"/>
<evidence type="ECO:0000313" key="2">
    <source>
        <dbReference type="EMBL" id="MBI6626074.1"/>
    </source>
</evidence>